<protein>
    <submittedName>
        <fullName evidence="1">Uncharacterized protein</fullName>
    </submittedName>
</protein>
<accession>A0ABQ8WYW3</accession>
<proteinExistence type="predicted"/>
<dbReference type="PANTHER" id="PTHR47585:SF1">
    <property type="entry name" value="DUF1446 DOMAIN-CONTAINING PROTEIN"/>
    <property type="match status" value="1"/>
</dbReference>
<sequence>MSTLSRGITWRVQESNLNLGIFPNATHWTWLRSYMSVERIREMLVDDDDWDESFLVERVEFPYVHAVHFMIYGIPGSGC</sequence>
<dbReference type="EMBL" id="JAPVEB010000001">
    <property type="protein sequence ID" value="KAJ5283820.1"/>
    <property type="molecule type" value="Genomic_DNA"/>
</dbReference>
<gene>
    <name evidence="1" type="ORF">N7505_001800</name>
</gene>
<dbReference type="PANTHER" id="PTHR47585">
    <property type="match status" value="1"/>
</dbReference>
<keyword evidence="2" id="KW-1185">Reference proteome</keyword>
<organism evidence="1 2">
    <name type="scientific">Penicillium chrysogenum</name>
    <name type="common">Penicillium notatum</name>
    <dbReference type="NCBI Taxonomy" id="5076"/>
    <lineage>
        <taxon>Eukaryota</taxon>
        <taxon>Fungi</taxon>
        <taxon>Dikarya</taxon>
        <taxon>Ascomycota</taxon>
        <taxon>Pezizomycotina</taxon>
        <taxon>Eurotiomycetes</taxon>
        <taxon>Eurotiomycetidae</taxon>
        <taxon>Eurotiales</taxon>
        <taxon>Aspergillaceae</taxon>
        <taxon>Penicillium</taxon>
        <taxon>Penicillium chrysogenum species complex</taxon>
    </lineage>
</organism>
<evidence type="ECO:0000313" key="2">
    <source>
        <dbReference type="Proteomes" id="UP001220256"/>
    </source>
</evidence>
<evidence type="ECO:0000313" key="1">
    <source>
        <dbReference type="EMBL" id="KAJ5283820.1"/>
    </source>
</evidence>
<comment type="caution">
    <text evidence="1">The sequence shown here is derived from an EMBL/GenBank/DDBJ whole genome shotgun (WGS) entry which is preliminary data.</text>
</comment>
<name>A0ABQ8WYW3_PENCH</name>
<reference evidence="1 2" key="1">
    <citation type="journal article" date="2023" name="IMA Fungus">
        <title>Comparative genomic study of the Penicillium genus elucidates a diverse pangenome and 15 lateral gene transfer events.</title>
        <authorList>
            <person name="Petersen C."/>
            <person name="Sorensen T."/>
            <person name="Nielsen M.R."/>
            <person name="Sondergaard T.E."/>
            <person name="Sorensen J.L."/>
            <person name="Fitzpatrick D.A."/>
            <person name="Frisvad J.C."/>
            <person name="Nielsen K.L."/>
        </authorList>
    </citation>
    <scope>NUCLEOTIDE SEQUENCE [LARGE SCALE GENOMIC DNA]</scope>
    <source>
        <strain evidence="1 2">IBT 3361</strain>
    </source>
</reference>
<dbReference type="Proteomes" id="UP001220256">
    <property type="component" value="Unassembled WGS sequence"/>
</dbReference>